<name>A0A0A2A846_PROMR</name>
<dbReference type="RefSeq" id="WP_032527254.1">
    <property type="nucleotide sequence ID" value="NZ_CP138951.1"/>
</dbReference>
<comment type="caution">
    <text evidence="2">The sequence shown here is derived from an EMBL/GenBank/DDBJ whole genome shotgun (WGS) entry which is preliminary data.</text>
</comment>
<keyword evidence="1" id="KW-0812">Transmembrane</keyword>
<dbReference type="EMBL" id="JNAM01000011">
    <property type="protein sequence ID" value="KGF97001.1"/>
    <property type="molecule type" value="Genomic_DNA"/>
</dbReference>
<dbReference type="Proteomes" id="UP000030445">
    <property type="component" value="Unassembled WGS sequence"/>
</dbReference>
<dbReference type="AlphaFoldDB" id="A0A0A2A846"/>
<dbReference type="OrthoDB" id="541849at2"/>
<dbReference type="STRING" id="74545.EU96_1641"/>
<keyword evidence="1" id="KW-0472">Membrane</keyword>
<proteinExistence type="predicted"/>
<keyword evidence="1" id="KW-1133">Transmembrane helix</keyword>
<accession>A0A0A2A846</accession>
<organism evidence="2 3">
    <name type="scientific">Prochlorococcus marinus str. MIT 9302</name>
    <dbReference type="NCBI Taxonomy" id="74545"/>
    <lineage>
        <taxon>Bacteria</taxon>
        <taxon>Bacillati</taxon>
        <taxon>Cyanobacteriota</taxon>
        <taxon>Cyanophyceae</taxon>
        <taxon>Synechococcales</taxon>
        <taxon>Prochlorococcaceae</taxon>
        <taxon>Prochlorococcus</taxon>
    </lineage>
</organism>
<evidence type="ECO:0000313" key="3">
    <source>
        <dbReference type="Proteomes" id="UP000030445"/>
    </source>
</evidence>
<gene>
    <name evidence="2" type="ORF">EU96_1641</name>
</gene>
<protein>
    <submittedName>
        <fullName evidence="2">Putative Beta-lactamase</fullName>
    </submittedName>
</protein>
<feature type="transmembrane region" description="Helical" evidence="1">
    <location>
        <begin position="47"/>
        <end position="67"/>
    </location>
</feature>
<evidence type="ECO:0000256" key="1">
    <source>
        <dbReference type="SAM" id="Phobius"/>
    </source>
</evidence>
<reference evidence="3" key="1">
    <citation type="journal article" date="2014" name="Sci. Data">
        <title>Genomes of diverse isolates of the marine cyanobacterium Prochlorococcus.</title>
        <authorList>
            <person name="Biller S."/>
            <person name="Berube P."/>
            <person name="Thompson J."/>
            <person name="Kelly L."/>
            <person name="Roggensack S."/>
            <person name="Awad L."/>
            <person name="Roache-Johnson K."/>
            <person name="Ding H."/>
            <person name="Giovannoni S.J."/>
            <person name="Moore L.R."/>
            <person name="Chisholm S.W."/>
        </authorList>
    </citation>
    <scope>NUCLEOTIDE SEQUENCE [LARGE SCALE GENOMIC DNA]</scope>
    <source>
        <strain evidence="3">MIT 9302</strain>
    </source>
</reference>
<sequence length="81" mass="9289">MSKGFSDNEVNNDTEIKDVKKENKFLPSFIRDKKITYTLPSKKQQNILSSIVFGLNGILLLIVILYLNNQKFHDFVLNIGS</sequence>
<evidence type="ECO:0000313" key="2">
    <source>
        <dbReference type="EMBL" id="KGF97001.1"/>
    </source>
</evidence>